<dbReference type="STRING" id="1121345.SAMN02745217_03947"/>
<dbReference type="Pfam" id="PF16335">
    <property type="entry name" value="GtaA_6_Hairpin"/>
    <property type="match status" value="1"/>
</dbReference>
<dbReference type="InterPro" id="IPR032514">
    <property type="entry name" value="GtaA_central"/>
</dbReference>
<dbReference type="InterPro" id="IPR052743">
    <property type="entry name" value="Glutaminase_GtaA"/>
</dbReference>
<name>A0A1M7YKB1_9FIRM</name>
<dbReference type="GO" id="GO:0005975">
    <property type="term" value="P:carbohydrate metabolic process"/>
    <property type="evidence" value="ECO:0007669"/>
    <property type="project" value="InterPro"/>
</dbReference>
<feature type="domain" description="Glutaminase A N-terminal" evidence="3">
    <location>
        <begin position="86"/>
        <end position="316"/>
    </location>
</feature>
<dbReference type="SUPFAM" id="SSF48208">
    <property type="entry name" value="Six-hairpin glycosidases"/>
    <property type="match status" value="1"/>
</dbReference>
<dbReference type="InterPro" id="IPR033433">
    <property type="entry name" value="GtaA_N"/>
</dbReference>
<dbReference type="RefSeq" id="WP_073590575.1">
    <property type="nucleotide sequence ID" value="NZ_FRFD01000012.1"/>
</dbReference>
<evidence type="ECO:0000259" key="3">
    <source>
        <dbReference type="Pfam" id="PF17168"/>
    </source>
</evidence>
<reference evidence="4 5" key="1">
    <citation type="submission" date="2016-12" db="EMBL/GenBank/DDBJ databases">
        <authorList>
            <person name="Song W.-J."/>
            <person name="Kurnit D.M."/>
        </authorList>
    </citation>
    <scope>NUCLEOTIDE SEQUENCE [LARGE SCALE GENOMIC DNA]</scope>
    <source>
        <strain evidence="4 5">DSM 12503</strain>
    </source>
</reference>
<dbReference type="AlphaFoldDB" id="A0A1M7YKB1"/>
<gene>
    <name evidence="4" type="ORF">SAMN02745217_03947</name>
</gene>
<dbReference type="EMBL" id="FRFD01000012">
    <property type="protein sequence ID" value="SHO53071.1"/>
    <property type="molecule type" value="Genomic_DNA"/>
</dbReference>
<dbReference type="PANTHER" id="PTHR31987">
    <property type="entry name" value="GLUTAMINASE A-RELATED"/>
    <property type="match status" value="1"/>
</dbReference>
<organism evidence="4 5">
    <name type="scientific">Anaerocolumna xylanovorans DSM 12503</name>
    <dbReference type="NCBI Taxonomy" id="1121345"/>
    <lineage>
        <taxon>Bacteria</taxon>
        <taxon>Bacillati</taxon>
        <taxon>Bacillota</taxon>
        <taxon>Clostridia</taxon>
        <taxon>Lachnospirales</taxon>
        <taxon>Lachnospiraceae</taxon>
        <taxon>Anaerocolumna</taxon>
    </lineage>
</organism>
<evidence type="ECO:0000313" key="4">
    <source>
        <dbReference type="EMBL" id="SHO53071.1"/>
    </source>
</evidence>
<sequence length="674" mass="75658">MNTQFRAPAIPLVTVDPYFNVWSMTDRLNGDYTRHWTGAKNSMTGLILVDGNPFLFAGKLPPSAGQSDYPDCPDMKQNNLEIKPLSSIYTFSDGGIELTVDFTTPLLMEDLDLLARPASYITFKASSIDGKNHRVSIYFDITAEWCVNNTRQEVLLGRKSLSDDIACVYARAAEQNVLNRTGDDLRIDWGSVNLAAIKTPGSMVRTGDSGLRKTFILTGNIAEEDLPAEEAAPVMEAWPVLASVADFGMVTPEKYASACLVLAYDDIYSVEYFNQKLPGYWTRTFSSFDEMLKCSILSYRDVMEKCSHFNNTLKADALAAGGEKYYDLLSLAYRQAIAAHKIAADPDGNILFFSKENFSNGCMATVDVSYPSIPLFLLYNTELVKGMMRPIFKYAASEAWPYEFAPHDAGCYPKANGQVYGLENGKLLLKYQMPVEECGNMLIMSAAVSIRDENADFASKNWDLLCKWAGYLKENGLDPENQLCTDDFAGHLAHNANLSIKAIVALAAFSKMSRMLGKLDLADEYKHLSEEMAAEWKQRSAEEDHYKLAFGTTGTWSMKYNMVWDELLGLNVFPKDIIQKEAGYYLKQMNQYGLPLDSRNTYTKSDWMVWVATLCNSRELFDTIIHSLWCSLCETTSRVPFTDWYDTVTGRQIGFQNRSVLGGIFIKLLHDKTV</sequence>
<dbReference type="OrthoDB" id="175993at2"/>
<evidence type="ECO:0000259" key="1">
    <source>
        <dbReference type="Pfam" id="PF16334"/>
    </source>
</evidence>
<dbReference type="InterPro" id="IPR008928">
    <property type="entry name" value="6-hairpin_glycosidase_sf"/>
</dbReference>
<dbReference type="Pfam" id="PF16334">
    <property type="entry name" value="DUF4964"/>
    <property type="match status" value="1"/>
</dbReference>
<dbReference type="InterPro" id="IPR032515">
    <property type="entry name" value="DUF4964"/>
</dbReference>
<feature type="domain" description="DUF4964" evidence="1">
    <location>
        <begin position="3"/>
        <end position="59"/>
    </location>
</feature>
<evidence type="ECO:0000259" key="2">
    <source>
        <dbReference type="Pfam" id="PF16335"/>
    </source>
</evidence>
<protein>
    <recommendedName>
        <fullName evidence="6">L-glutaminase</fullName>
    </recommendedName>
</protein>
<dbReference type="Pfam" id="PF17168">
    <property type="entry name" value="DUF5127"/>
    <property type="match status" value="1"/>
</dbReference>
<dbReference type="Proteomes" id="UP000184612">
    <property type="component" value="Unassembled WGS sequence"/>
</dbReference>
<keyword evidence="5" id="KW-1185">Reference proteome</keyword>
<dbReference type="PANTHER" id="PTHR31987:SF1">
    <property type="entry name" value="GLUTAMINASE A"/>
    <property type="match status" value="1"/>
</dbReference>
<proteinExistence type="predicted"/>
<accession>A0A1M7YKB1</accession>
<evidence type="ECO:0008006" key="6">
    <source>
        <dbReference type="Google" id="ProtNLM"/>
    </source>
</evidence>
<feature type="domain" description="Glutaminase A central" evidence="2">
    <location>
        <begin position="322"/>
        <end position="668"/>
    </location>
</feature>
<evidence type="ECO:0000313" key="5">
    <source>
        <dbReference type="Proteomes" id="UP000184612"/>
    </source>
</evidence>